<dbReference type="EMBL" id="MK500498">
    <property type="protein sequence ID" value="QBK90781.1"/>
    <property type="molecule type" value="Genomic_DNA"/>
</dbReference>
<dbReference type="Gene3D" id="2.60.120.620">
    <property type="entry name" value="q2cbj1_9rhob like domain"/>
    <property type="match status" value="1"/>
</dbReference>
<name>A0A481Z7U7_9VIRU</name>
<organism evidence="1">
    <name type="scientific">Pithovirus LCPAC201</name>
    <dbReference type="NCBI Taxonomy" id="2506591"/>
    <lineage>
        <taxon>Viruses</taxon>
        <taxon>Pithoviruses</taxon>
    </lineage>
</organism>
<proteinExistence type="predicted"/>
<protein>
    <submittedName>
        <fullName evidence="1">Putative oxidoreductase</fullName>
    </submittedName>
</protein>
<reference evidence="1" key="1">
    <citation type="journal article" date="2019" name="MBio">
        <title>Virus Genomes from Deep Sea Sediments Expand the Ocean Megavirome and Support Independent Origins of Viral Gigantism.</title>
        <authorList>
            <person name="Backstrom D."/>
            <person name="Yutin N."/>
            <person name="Jorgensen S.L."/>
            <person name="Dharamshi J."/>
            <person name="Homa F."/>
            <person name="Zaremba-Niedwiedzka K."/>
            <person name="Spang A."/>
            <person name="Wolf Y.I."/>
            <person name="Koonin E.V."/>
            <person name="Ettema T.J."/>
        </authorList>
    </citation>
    <scope>NUCLEOTIDE SEQUENCE</scope>
</reference>
<evidence type="ECO:0000313" key="1">
    <source>
        <dbReference type="EMBL" id="QBK90781.1"/>
    </source>
</evidence>
<accession>A0A481Z7U7</accession>
<dbReference type="PANTHER" id="PTHR31630">
    <property type="entry name" value="PHYTANOYL-COA DIOXYGENASE-RELATED-RELATED"/>
    <property type="match status" value="1"/>
</dbReference>
<sequence length="413" mass="48750">MNNQPTTLLDYKRIFDRQGWVIVQNLLDTADREALKTEMIKTMLETVFTRRGVVLDTNNPENLKLLTNPQLRRNTLSNPKMIWRNNNTRDPIVSKTCGMINIHFNQMILEKITFNPKLYQVLSSLYGKINTETGQLQPRLNLVHSEGPERFSIKPKGSTKMPQHIDANLFHPKVNYPERIQSFYCVNTDSQITPSDSGTIAILDNFCFYFDLLGGLCHPRDGILPFPQSKSRFFCLPKKFDSEWLPKLNQMVRLYTEFLHRGIATDDRRIQTRFEQLKKAGRYVPSQFKEMKWKAIRLQPGDFFCWSQCIPHYSCRNKSETPRMVCYYSIYPVKNTWYNSYHHQWTKQMFLNRIFYYSTNAGEYLQNTKNPEEYQQLQSLGAEHLTQYQNWLRSDSFRAKLSGLESWFSTTQT</sequence>
<gene>
    <name evidence="1" type="ORF">LCPAC201_00820</name>
</gene>
<dbReference type="PANTHER" id="PTHR31630:SF6">
    <property type="entry name" value="PHYTANOYL-COA DIOXYGENASE-RELATED"/>
    <property type="match status" value="1"/>
</dbReference>
<dbReference type="SUPFAM" id="SSF51197">
    <property type="entry name" value="Clavaminate synthase-like"/>
    <property type="match status" value="2"/>
</dbReference>